<dbReference type="GO" id="GO:0004497">
    <property type="term" value="F:monooxygenase activity"/>
    <property type="evidence" value="ECO:0007669"/>
    <property type="project" value="UniProtKB-KW"/>
</dbReference>
<proteinExistence type="inferred from homology"/>
<evidence type="ECO:0000256" key="5">
    <source>
        <dbReference type="ARBA" id="ARBA00033748"/>
    </source>
</evidence>
<comment type="caution">
    <text evidence="8">The sequence shown here is derived from an EMBL/GenBank/DDBJ whole genome shotgun (WGS) entry which is preliminary data.</text>
</comment>
<dbReference type="Proteomes" id="UP000215377">
    <property type="component" value="Unassembled WGS sequence"/>
</dbReference>
<feature type="binding site" evidence="6">
    <location>
        <position position="55"/>
    </location>
    <ligand>
        <name>FMN</name>
        <dbReference type="ChEBI" id="CHEBI:58210"/>
    </ligand>
</feature>
<dbReference type="PIRSF" id="PIRSF000337">
    <property type="entry name" value="NTA_MOA"/>
    <property type="match status" value="1"/>
</dbReference>
<feature type="binding site" evidence="6">
    <location>
        <position position="222"/>
    </location>
    <ligand>
        <name>FMN</name>
        <dbReference type="ChEBI" id="CHEBI:58210"/>
    </ligand>
</feature>
<sequence>MTQKQLKLGAFFSSGHPAGWRLPEAFPETDMSFPNYMHMAQTAERGKLDCIFFQDTVGVVGGVKENATPTKCRIVWPEPATLIAALAAVTKNIGLVSTATTTYSEPYTIARRFGSVDCISNGRAGWNVVTSQVELEAMNFGQDSHMEHGARYEKAEEFVDICFGLWDSFEDGAFLRNKETGIFYDPSLAHELNHEGKYFKVKGPLNLPRTPQGRPVIAQAGSSEVGIRFAARCADMIFTAQSTIPEGQAFYKKVKEQVASFGRNPDHVKIMPGLMPILGATREEAQETYDKLVSMTLDEVSIRSLNHYSGGLDLTQLDPDIPLPDLPPANTAKARQDLIVAKARAENLTIRQTAQYVAVAQGHHTVVGSASDVADLMQAWLEAGACDGFMLMSPFYPVPLERIVDHLVPELQRRGIFRTEYEGTTLRDSLGIPVPENRYTAMAKAKAS</sequence>
<dbReference type="Gene3D" id="3.20.20.30">
    <property type="entry name" value="Luciferase-like domain"/>
    <property type="match status" value="1"/>
</dbReference>
<dbReference type="OrthoDB" id="9779442at2"/>
<feature type="binding site" evidence="6">
    <location>
        <position position="98"/>
    </location>
    <ligand>
        <name>FMN</name>
        <dbReference type="ChEBI" id="CHEBI:58210"/>
    </ligand>
</feature>
<accession>A0A225NLE6</accession>
<keyword evidence="2 6" id="KW-0288">FMN</keyword>
<dbReference type="NCBIfam" id="TIGR03860">
    <property type="entry name" value="FMN_nitrolo"/>
    <property type="match status" value="1"/>
</dbReference>
<dbReference type="PANTHER" id="PTHR30011:SF16">
    <property type="entry name" value="C2H2 FINGER DOMAIN TRANSCRIPTION FACTOR (EUROFUNG)-RELATED"/>
    <property type="match status" value="1"/>
</dbReference>
<evidence type="ECO:0000313" key="9">
    <source>
        <dbReference type="Proteomes" id="UP000215377"/>
    </source>
</evidence>
<evidence type="ECO:0000256" key="4">
    <source>
        <dbReference type="ARBA" id="ARBA00023033"/>
    </source>
</evidence>
<evidence type="ECO:0000313" key="8">
    <source>
        <dbReference type="EMBL" id="OWU75008.1"/>
    </source>
</evidence>
<dbReference type="InterPro" id="IPR011251">
    <property type="entry name" value="Luciferase-like_dom"/>
</dbReference>
<keyword evidence="9" id="KW-1185">Reference proteome</keyword>
<dbReference type="GO" id="GO:0016705">
    <property type="term" value="F:oxidoreductase activity, acting on paired donors, with incorporation or reduction of molecular oxygen"/>
    <property type="evidence" value="ECO:0007669"/>
    <property type="project" value="InterPro"/>
</dbReference>
<dbReference type="RefSeq" id="WP_088649840.1">
    <property type="nucleotide sequence ID" value="NZ_AQQR01000003.1"/>
</dbReference>
<reference evidence="8 9" key="1">
    <citation type="submission" date="2013-04" db="EMBL/GenBank/DDBJ databases">
        <title>Oceanicola sp. 22II1-22F33 Genome Sequencing.</title>
        <authorList>
            <person name="Lai Q."/>
            <person name="Li G."/>
            <person name="Shao Z."/>
        </authorList>
    </citation>
    <scope>NUCLEOTIDE SEQUENCE [LARGE SCALE GENOMIC DNA]</scope>
    <source>
        <strain evidence="8 9">22II1-22F33</strain>
    </source>
</reference>
<gene>
    <name evidence="8" type="ORF">ATO3_10745</name>
</gene>
<feature type="binding site" evidence="6">
    <location>
        <position position="148"/>
    </location>
    <ligand>
        <name>FMN</name>
        <dbReference type="ChEBI" id="CHEBI:58210"/>
    </ligand>
</feature>
<dbReference type="Pfam" id="PF00296">
    <property type="entry name" value="Bac_luciferase"/>
    <property type="match status" value="1"/>
</dbReference>
<comment type="similarity">
    <text evidence="5">Belongs to the NtaA/SnaA/DszA monooxygenase family.</text>
</comment>
<evidence type="ECO:0000259" key="7">
    <source>
        <dbReference type="Pfam" id="PF00296"/>
    </source>
</evidence>
<dbReference type="InterPro" id="IPR051260">
    <property type="entry name" value="Diverse_substr_monoxygenases"/>
</dbReference>
<dbReference type="InterPro" id="IPR016215">
    <property type="entry name" value="NTA_MOA"/>
</dbReference>
<protein>
    <submittedName>
        <fullName evidence="8">Nitrilotriacetate monooxygenase</fullName>
    </submittedName>
</protein>
<feature type="domain" description="Luciferase-like" evidence="7">
    <location>
        <begin position="14"/>
        <end position="385"/>
    </location>
</feature>
<evidence type="ECO:0000256" key="1">
    <source>
        <dbReference type="ARBA" id="ARBA00022630"/>
    </source>
</evidence>
<evidence type="ECO:0000256" key="2">
    <source>
        <dbReference type="ARBA" id="ARBA00022643"/>
    </source>
</evidence>
<evidence type="ECO:0000256" key="3">
    <source>
        <dbReference type="ARBA" id="ARBA00023002"/>
    </source>
</evidence>
<feature type="binding site" evidence="6">
    <location>
        <position position="223"/>
    </location>
    <ligand>
        <name>FMN</name>
        <dbReference type="ChEBI" id="CHEBI:58210"/>
    </ligand>
</feature>
<dbReference type="SUPFAM" id="SSF51679">
    <property type="entry name" value="Bacterial luciferase-like"/>
    <property type="match status" value="1"/>
</dbReference>
<dbReference type="AlphaFoldDB" id="A0A225NLE6"/>
<dbReference type="PANTHER" id="PTHR30011">
    <property type="entry name" value="ALKANESULFONATE MONOOXYGENASE-RELATED"/>
    <property type="match status" value="1"/>
</dbReference>
<organism evidence="8 9">
    <name type="scientific">Marinibacterium profundimaris</name>
    <dbReference type="NCBI Taxonomy" id="1679460"/>
    <lineage>
        <taxon>Bacteria</taxon>
        <taxon>Pseudomonadati</taxon>
        <taxon>Pseudomonadota</taxon>
        <taxon>Alphaproteobacteria</taxon>
        <taxon>Rhodobacterales</taxon>
        <taxon>Paracoccaceae</taxon>
        <taxon>Marinibacterium</taxon>
    </lineage>
</organism>
<keyword evidence="1 6" id="KW-0285">Flavoprotein</keyword>
<name>A0A225NLE6_9RHOB</name>
<evidence type="ECO:0000256" key="6">
    <source>
        <dbReference type="PIRSR" id="PIRSR000337-1"/>
    </source>
</evidence>
<dbReference type="EMBL" id="AQQR01000003">
    <property type="protein sequence ID" value="OWU75008.1"/>
    <property type="molecule type" value="Genomic_DNA"/>
</dbReference>
<keyword evidence="3" id="KW-0560">Oxidoreductase</keyword>
<dbReference type="InterPro" id="IPR036661">
    <property type="entry name" value="Luciferase-like_sf"/>
</dbReference>
<feature type="binding site" evidence="6">
    <location>
        <position position="152"/>
    </location>
    <ligand>
        <name>FMN</name>
        <dbReference type="ChEBI" id="CHEBI:58210"/>
    </ligand>
</feature>
<keyword evidence="4 8" id="KW-0503">Monooxygenase</keyword>
<dbReference type="CDD" id="cd01095">
    <property type="entry name" value="Nitrilotriacetate_monoxgenase"/>
    <property type="match status" value="1"/>
</dbReference>